<feature type="transmembrane region" description="Helical" evidence="7">
    <location>
        <begin position="47"/>
        <end position="67"/>
    </location>
</feature>
<feature type="transmembrane region" description="Helical" evidence="7">
    <location>
        <begin position="190"/>
        <end position="212"/>
    </location>
</feature>
<dbReference type="EMBL" id="PYUC01000007">
    <property type="protein sequence ID" value="PTB19685.1"/>
    <property type="molecule type" value="Genomic_DNA"/>
</dbReference>
<sequence length="558" mass="60025">MSTPSNVSPPRAVAIERSAVLDDAHLGDIKGALGTIAHHDTAPRTNWWARFRTLLAILGPGLIVMVGDNDAGAFGTYTQAGQNYGTTLLWTMLLLVPVLYVNQEMVLRLGAVTGVGHARLIFERFGKFWGAFSVIDLFLLNALTIVTEFIGITFVLDFFGVSKIAGVCIAAALTMAAVSTGNFRRFERFAVFLCMLSLLLVPVLVSIHPPVGQMTRDFFIPNWPAHSKLSDVMLLVIGIVGTTVAPWQLFFQQSYVVDKRITPRFMKYEKADLWIGIVFVLIGAVAMIAFCAQLYAGKPEFGNFTDAGGVIAGLEKYAGHTSAVLFAIALFDAAIIGAAAVSLSTAYAIGDVFKIRHSLHRGVSDAKGFYLVYFGIVAAAAALVLIPGSPLGLLTEAVQTLAGVLLPSATVFLLLLCNDKAVLGPWVNSKKLNLFTGAVIWVLVMLSIILTASVMYSDMSGKTILAMLGGGTLLAVVGYAATIGLRRLRRDPADGTAEGTAQVWPKNARDTWRMPPLDELPPPNLTLAKRVWMGVLRGYLLLAVGLVIVKVVQMTLLK</sequence>
<feature type="transmembrane region" description="Helical" evidence="7">
    <location>
        <begin position="87"/>
        <end position="107"/>
    </location>
</feature>
<dbReference type="Pfam" id="PF01566">
    <property type="entry name" value="Nramp"/>
    <property type="match status" value="1"/>
</dbReference>
<dbReference type="PANTHER" id="PTHR11706">
    <property type="entry name" value="SOLUTE CARRIER PROTEIN FAMILY 11 MEMBER"/>
    <property type="match status" value="1"/>
</dbReference>
<keyword evidence="3 7" id="KW-0812">Transmembrane</keyword>
<evidence type="ECO:0000256" key="3">
    <source>
        <dbReference type="ARBA" id="ARBA00022692"/>
    </source>
</evidence>
<keyword evidence="4" id="KW-0769">Symport</keyword>
<feature type="transmembrane region" description="Helical" evidence="7">
    <location>
        <begin position="128"/>
        <end position="152"/>
    </location>
</feature>
<dbReference type="PANTHER" id="PTHR11706:SF33">
    <property type="entry name" value="NATURAL RESISTANCE-ASSOCIATED MACROPHAGE PROTEIN 2"/>
    <property type="match status" value="1"/>
</dbReference>
<feature type="transmembrane region" description="Helical" evidence="7">
    <location>
        <begin position="232"/>
        <end position="251"/>
    </location>
</feature>
<organism evidence="8 9">
    <name type="scientific">Trinickia symbiotica</name>
    <dbReference type="NCBI Taxonomy" id="863227"/>
    <lineage>
        <taxon>Bacteria</taxon>
        <taxon>Pseudomonadati</taxon>
        <taxon>Pseudomonadota</taxon>
        <taxon>Betaproteobacteria</taxon>
        <taxon>Burkholderiales</taxon>
        <taxon>Burkholderiaceae</taxon>
        <taxon>Trinickia</taxon>
    </lineage>
</organism>
<comment type="caution">
    <text evidence="8">The sequence shown here is derived from an EMBL/GenBank/DDBJ whole genome shotgun (WGS) entry which is preliminary data.</text>
</comment>
<feature type="transmembrane region" description="Helical" evidence="7">
    <location>
        <begin position="272"/>
        <end position="296"/>
    </location>
</feature>
<proteinExistence type="predicted"/>
<evidence type="ECO:0000313" key="8">
    <source>
        <dbReference type="EMBL" id="PTB19685.1"/>
    </source>
</evidence>
<dbReference type="GO" id="GO:0005886">
    <property type="term" value="C:plasma membrane"/>
    <property type="evidence" value="ECO:0007669"/>
    <property type="project" value="TreeGrafter"/>
</dbReference>
<dbReference type="AlphaFoldDB" id="A0A2T3XT68"/>
<evidence type="ECO:0000256" key="2">
    <source>
        <dbReference type="ARBA" id="ARBA00022448"/>
    </source>
</evidence>
<evidence type="ECO:0000256" key="7">
    <source>
        <dbReference type="SAM" id="Phobius"/>
    </source>
</evidence>
<feature type="transmembrane region" description="Helical" evidence="7">
    <location>
        <begin position="539"/>
        <end position="557"/>
    </location>
</feature>
<evidence type="ECO:0000313" key="9">
    <source>
        <dbReference type="Proteomes" id="UP000240638"/>
    </source>
</evidence>
<feature type="transmembrane region" description="Helical" evidence="7">
    <location>
        <begin position="438"/>
        <end position="457"/>
    </location>
</feature>
<accession>A0A2T3XT68</accession>
<feature type="transmembrane region" description="Helical" evidence="7">
    <location>
        <begin position="323"/>
        <end position="349"/>
    </location>
</feature>
<gene>
    <name evidence="8" type="ORF">C9I57_14725</name>
</gene>
<keyword evidence="2" id="KW-0813">Transport</keyword>
<evidence type="ECO:0000256" key="1">
    <source>
        <dbReference type="ARBA" id="ARBA00004141"/>
    </source>
</evidence>
<reference evidence="8 9" key="1">
    <citation type="submission" date="2018-03" db="EMBL/GenBank/DDBJ databases">
        <title>Whole genome analyses suggest that Burkholderia sensu lato contains two further novel genera in the rhizoxinica-symbiotica group Mycetohabitans gen. nov., and Trinickia gen. nov.: implications for the evolution of diazotrophy and nodulation in the Burkholderiaceae.</title>
        <authorList>
            <person name="Estrada De Los Santos P."/>
            <person name="Palmer M."/>
            <person name="Chavez-Ramirez B."/>
            <person name="Steenkamp E.T."/>
            <person name="Hirsch A.M."/>
            <person name="Manyaka P."/>
            <person name="Maluk M."/>
            <person name="Lafos M."/>
            <person name="Crook M."/>
            <person name="Gross E."/>
            <person name="Simon M.F."/>
            <person name="Bueno Dos Reis Junior F."/>
            <person name="Poole P.S."/>
            <person name="Venter S.N."/>
            <person name="James E.K."/>
        </authorList>
    </citation>
    <scope>NUCLEOTIDE SEQUENCE [LARGE SCALE GENOMIC DNA]</scope>
    <source>
        <strain evidence="8 9">JPY-366</strain>
    </source>
</reference>
<dbReference type="GO" id="GO:0034755">
    <property type="term" value="P:iron ion transmembrane transport"/>
    <property type="evidence" value="ECO:0007669"/>
    <property type="project" value="TreeGrafter"/>
</dbReference>
<comment type="subcellular location">
    <subcellularLocation>
        <location evidence="1">Membrane</location>
        <topology evidence="1">Multi-pass membrane protein</topology>
    </subcellularLocation>
</comment>
<dbReference type="InterPro" id="IPR001046">
    <property type="entry name" value="NRAMP_fam"/>
</dbReference>
<feature type="transmembrane region" description="Helical" evidence="7">
    <location>
        <begin position="463"/>
        <end position="481"/>
    </location>
</feature>
<keyword evidence="5 7" id="KW-1133">Transmembrane helix</keyword>
<feature type="transmembrane region" description="Helical" evidence="7">
    <location>
        <begin position="158"/>
        <end position="178"/>
    </location>
</feature>
<evidence type="ECO:0000256" key="5">
    <source>
        <dbReference type="ARBA" id="ARBA00022989"/>
    </source>
</evidence>
<protein>
    <submittedName>
        <fullName evidence="8">Manganese transporter</fullName>
    </submittedName>
</protein>
<name>A0A2T3XT68_9BURK</name>
<dbReference type="GO" id="GO:0015086">
    <property type="term" value="F:cadmium ion transmembrane transporter activity"/>
    <property type="evidence" value="ECO:0007669"/>
    <property type="project" value="TreeGrafter"/>
</dbReference>
<keyword evidence="6 7" id="KW-0472">Membrane</keyword>
<dbReference type="GO" id="GO:0015293">
    <property type="term" value="F:symporter activity"/>
    <property type="evidence" value="ECO:0007669"/>
    <property type="project" value="UniProtKB-KW"/>
</dbReference>
<evidence type="ECO:0000256" key="4">
    <source>
        <dbReference type="ARBA" id="ARBA00022847"/>
    </source>
</evidence>
<evidence type="ECO:0000256" key="6">
    <source>
        <dbReference type="ARBA" id="ARBA00023136"/>
    </source>
</evidence>
<dbReference type="GO" id="GO:0005384">
    <property type="term" value="F:manganese ion transmembrane transporter activity"/>
    <property type="evidence" value="ECO:0007669"/>
    <property type="project" value="TreeGrafter"/>
</dbReference>
<dbReference type="RefSeq" id="WP_107151429.1">
    <property type="nucleotide sequence ID" value="NZ_PYUC01000007.1"/>
</dbReference>
<feature type="transmembrane region" description="Helical" evidence="7">
    <location>
        <begin position="370"/>
        <end position="391"/>
    </location>
</feature>
<dbReference type="Proteomes" id="UP000240638">
    <property type="component" value="Unassembled WGS sequence"/>
</dbReference>
<feature type="transmembrane region" description="Helical" evidence="7">
    <location>
        <begin position="397"/>
        <end position="417"/>
    </location>
</feature>